<accession>A0ACB8J6K8</accession>
<evidence type="ECO:0000313" key="2">
    <source>
        <dbReference type="Proteomes" id="UP000829398"/>
    </source>
</evidence>
<gene>
    <name evidence="1" type="ORF">KPL71_020321</name>
</gene>
<dbReference type="EMBL" id="CM039176">
    <property type="protein sequence ID" value="KAH9713354.1"/>
    <property type="molecule type" value="Genomic_DNA"/>
</dbReference>
<keyword evidence="2" id="KW-1185">Reference proteome</keyword>
<protein>
    <submittedName>
        <fullName evidence="1">Protein indeterminate-domain 11</fullName>
    </submittedName>
</protein>
<organism evidence="1 2">
    <name type="scientific">Citrus sinensis</name>
    <name type="common">Sweet orange</name>
    <name type="synonym">Citrus aurantium var. sinensis</name>
    <dbReference type="NCBI Taxonomy" id="2711"/>
    <lineage>
        <taxon>Eukaryota</taxon>
        <taxon>Viridiplantae</taxon>
        <taxon>Streptophyta</taxon>
        <taxon>Embryophyta</taxon>
        <taxon>Tracheophyta</taxon>
        <taxon>Spermatophyta</taxon>
        <taxon>Magnoliopsida</taxon>
        <taxon>eudicotyledons</taxon>
        <taxon>Gunneridae</taxon>
        <taxon>Pentapetalae</taxon>
        <taxon>rosids</taxon>
        <taxon>malvids</taxon>
        <taxon>Sapindales</taxon>
        <taxon>Rutaceae</taxon>
        <taxon>Aurantioideae</taxon>
        <taxon>Citrus</taxon>
    </lineage>
</organism>
<sequence>MCMFAAYLIFWKRGARWRVVQGTSAALQQLSGRRLRTTVLGTVSFTFGRGFSCIRSAGYLQLRGVPQFMWDTSICAGSFASKDLCDSRFNLVKSQREKIMKGLIFHQQQQQQQQHHHHQVLEENMSNLTSQSGTEASVSSGNIRGAETTNYQQYFATPPTQAQPPAKKKRNLPGNPDPDAEVIALSPKTLMATNRFVCEICNKGFQRDQNLQLHRRGHNLPWKLKQRTSKEIRKKVYVCPEPNCVHHDPSRALGDLTGIKKHFCRKHGEKKWKCDKCSKRYAVQSDWKAHSKTCGTREYRCDCGTLFSRRDSFITHRAFCDALADESARAITGTNPILSSSSHHQPGIVAGASSHVNLQIPQFNPQDFNAFSLKKEQQSYSLRQEMPPWLASQQPSILGSALPGLGQPPSSSHTVDRLSSPSSSIYNTRLHQDHQFTQTTHQDLTRNDHPANPNPSLGPTLSVPHTNYHQAMASAYPHMSATALLQKAAQMGATMSSGKASTATGNSSSSSSPAHHAALTRPHQQPPPPQQAHVSATAATPEHPAGNNKTKTTTGFGLNLSSREGVVHGLTPFGTKTSGGGSSGAFIQEMIMNTSFSSGYAAASPFDDALTFGGVFNSKKEHHLNHSFSESSSLSKTSRINDHGEELTRDFLGLRALSQTDILNMAGLGNCIDTRSSHEQQLNHSQKPWQG</sequence>
<evidence type="ECO:0000313" key="1">
    <source>
        <dbReference type="EMBL" id="KAH9713354.1"/>
    </source>
</evidence>
<name>A0ACB8J6K8_CITSI</name>
<comment type="caution">
    <text evidence="1">The sequence shown here is derived from an EMBL/GenBank/DDBJ whole genome shotgun (WGS) entry which is preliminary data.</text>
</comment>
<reference evidence="2" key="1">
    <citation type="journal article" date="2023" name="Hortic. Res.">
        <title>A chromosome-level phased genome enabling allele-level studies in sweet orange: a case study on citrus Huanglongbing tolerance.</title>
        <authorList>
            <person name="Wu B."/>
            <person name="Yu Q."/>
            <person name="Deng Z."/>
            <person name="Duan Y."/>
            <person name="Luo F."/>
            <person name="Gmitter F. Jr."/>
        </authorList>
    </citation>
    <scope>NUCLEOTIDE SEQUENCE [LARGE SCALE GENOMIC DNA]</scope>
    <source>
        <strain evidence="2">cv. Valencia</strain>
    </source>
</reference>
<dbReference type="Proteomes" id="UP000829398">
    <property type="component" value="Chromosome 7"/>
</dbReference>
<proteinExistence type="predicted"/>